<proteinExistence type="predicted"/>
<gene>
    <name evidence="1" type="ORF">A2Z33_02195</name>
</gene>
<comment type="caution">
    <text evidence="1">The sequence shown here is derived from an EMBL/GenBank/DDBJ whole genome shotgun (WGS) entry which is preliminary data.</text>
</comment>
<evidence type="ECO:0000313" key="1">
    <source>
        <dbReference type="EMBL" id="OGG02578.1"/>
    </source>
</evidence>
<dbReference type="EMBL" id="MFJD01000007">
    <property type="protein sequence ID" value="OGG02578.1"/>
    <property type="molecule type" value="Genomic_DNA"/>
</dbReference>
<evidence type="ECO:0000313" key="2">
    <source>
        <dbReference type="Proteomes" id="UP000178448"/>
    </source>
</evidence>
<reference evidence="1 2" key="1">
    <citation type="journal article" date="2016" name="Nat. Commun.">
        <title>Thousands of microbial genomes shed light on interconnected biogeochemical processes in an aquifer system.</title>
        <authorList>
            <person name="Anantharaman K."/>
            <person name="Brown C.T."/>
            <person name="Hug L.A."/>
            <person name="Sharon I."/>
            <person name="Castelle C.J."/>
            <person name="Probst A.J."/>
            <person name="Thomas B.C."/>
            <person name="Singh A."/>
            <person name="Wilkins M.J."/>
            <person name="Karaoz U."/>
            <person name="Brodie E.L."/>
            <person name="Williams K.H."/>
            <person name="Hubbard S.S."/>
            <person name="Banfield J.F."/>
        </authorList>
    </citation>
    <scope>NUCLEOTIDE SEQUENCE [LARGE SCALE GENOMIC DNA]</scope>
</reference>
<dbReference type="AlphaFoldDB" id="A0A1F5YQV7"/>
<dbReference type="Proteomes" id="UP000178448">
    <property type="component" value="Unassembled WGS sequence"/>
</dbReference>
<name>A0A1F5YQV7_9BACT</name>
<sequence length="182" mass="20695">MALEIREQLPAPDRLDSATEFFSMAAVEIQRGYVNELDLATLNTDNFSGRDYFFTGLMSRYGNPNGADLSEAAIRRALPEFINFLTGEFPGQDHAEGGWGILEDITRDEPPDRTATESHYNVSRWYLDTEHPGIMVGIRKVWDDHGVWSRTWFLSKSPMTDEPASLKDRISGRLRRFFTGGE</sequence>
<organism evidence="1 2">
    <name type="scientific">Candidatus Gottesmanbacteria bacterium RBG_16_52_11</name>
    <dbReference type="NCBI Taxonomy" id="1798374"/>
    <lineage>
        <taxon>Bacteria</taxon>
        <taxon>Candidatus Gottesmaniibacteriota</taxon>
    </lineage>
</organism>
<protein>
    <submittedName>
        <fullName evidence="1">Uncharacterized protein</fullName>
    </submittedName>
</protein>
<accession>A0A1F5YQV7</accession>